<keyword evidence="3" id="KW-0677">Repeat</keyword>
<dbReference type="Pfam" id="PF13855">
    <property type="entry name" value="LRR_8"/>
    <property type="match status" value="3"/>
</dbReference>
<keyword evidence="2 4" id="KW-0732">Signal</keyword>
<organism evidence="5 6">
    <name type="scientific">Rhipicephalus sanguineus</name>
    <name type="common">Brown dog tick</name>
    <name type="synonym">Ixodes sanguineus</name>
    <dbReference type="NCBI Taxonomy" id="34632"/>
    <lineage>
        <taxon>Eukaryota</taxon>
        <taxon>Metazoa</taxon>
        <taxon>Ecdysozoa</taxon>
        <taxon>Arthropoda</taxon>
        <taxon>Chelicerata</taxon>
        <taxon>Arachnida</taxon>
        <taxon>Acari</taxon>
        <taxon>Parasitiformes</taxon>
        <taxon>Ixodida</taxon>
        <taxon>Ixodoidea</taxon>
        <taxon>Ixodidae</taxon>
        <taxon>Rhipicephalinae</taxon>
        <taxon>Rhipicephalus</taxon>
        <taxon>Rhipicephalus</taxon>
    </lineage>
</organism>
<reference evidence="5" key="2">
    <citation type="submission" date="2021-09" db="EMBL/GenBank/DDBJ databases">
        <authorList>
            <person name="Jia N."/>
            <person name="Wang J."/>
            <person name="Shi W."/>
            <person name="Du L."/>
            <person name="Sun Y."/>
            <person name="Zhan W."/>
            <person name="Jiang J."/>
            <person name="Wang Q."/>
            <person name="Zhang B."/>
            <person name="Ji P."/>
            <person name="Sakyi L.B."/>
            <person name="Cui X."/>
            <person name="Yuan T."/>
            <person name="Jiang B."/>
            <person name="Yang W."/>
            <person name="Lam T.T.-Y."/>
            <person name="Chang Q."/>
            <person name="Ding S."/>
            <person name="Wang X."/>
            <person name="Zhu J."/>
            <person name="Ruan X."/>
            <person name="Zhao L."/>
            <person name="Wei J."/>
            <person name="Que T."/>
            <person name="Du C."/>
            <person name="Cheng J."/>
            <person name="Dai P."/>
            <person name="Han X."/>
            <person name="Huang E."/>
            <person name="Gao Y."/>
            <person name="Liu J."/>
            <person name="Shao H."/>
            <person name="Ye R."/>
            <person name="Li L."/>
            <person name="Wei W."/>
            <person name="Wang X."/>
            <person name="Wang C."/>
            <person name="Huo Q."/>
            <person name="Li W."/>
            <person name="Guo W."/>
            <person name="Chen H."/>
            <person name="Chen S."/>
            <person name="Zhou L."/>
            <person name="Zhou L."/>
            <person name="Ni X."/>
            <person name="Tian J."/>
            <person name="Zhou Y."/>
            <person name="Sheng Y."/>
            <person name="Liu T."/>
            <person name="Pan Y."/>
            <person name="Xia L."/>
            <person name="Li J."/>
            <person name="Zhao F."/>
            <person name="Cao W."/>
        </authorList>
    </citation>
    <scope>NUCLEOTIDE SEQUENCE</scope>
    <source>
        <strain evidence="5">Rsan-2018</strain>
        <tissue evidence="5">Larvae</tissue>
    </source>
</reference>
<comment type="caution">
    <text evidence="5">The sequence shown here is derived from an EMBL/GenBank/DDBJ whole genome shotgun (WGS) entry which is preliminary data.</text>
</comment>
<dbReference type="Gene3D" id="3.80.10.10">
    <property type="entry name" value="Ribonuclease Inhibitor"/>
    <property type="match status" value="3"/>
</dbReference>
<dbReference type="VEuPathDB" id="VectorBase:RSAN_043681"/>
<protein>
    <recommendedName>
        <fullName evidence="7">Membrane glycoprotein lig-1</fullName>
    </recommendedName>
</protein>
<evidence type="ECO:0000313" key="6">
    <source>
        <dbReference type="Proteomes" id="UP000821837"/>
    </source>
</evidence>
<dbReference type="InterPro" id="IPR003591">
    <property type="entry name" value="Leu-rich_rpt_typical-subtyp"/>
</dbReference>
<evidence type="ECO:0000256" key="4">
    <source>
        <dbReference type="SAM" id="SignalP"/>
    </source>
</evidence>
<name>A0A9D4QCK0_RHISA</name>
<feature type="signal peptide" evidence="4">
    <location>
        <begin position="1"/>
        <end position="20"/>
    </location>
</feature>
<dbReference type="PANTHER" id="PTHR24373:SF275">
    <property type="entry name" value="TIR DOMAIN-CONTAINING PROTEIN"/>
    <property type="match status" value="1"/>
</dbReference>
<dbReference type="AlphaFoldDB" id="A0A9D4QCK0"/>
<evidence type="ECO:0000256" key="3">
    <source>
        <dbReference type="ARBA" id="ARBA00022737"/>
    </source>
</evidence>
<dbReference type="VEuPathDB" id="VectorBase:RSAN_056935"/>
<evidence type="ECO:0000256" key="2">
    <source>
        <dbReference type="ARBA" id="ARBA00022729"/>
    </source>
</evidence>
<keyword evidence="1" id="KW-0433">Leucine-rich repeat</keyword>
<dbReference type="SUPFAM" id="SSF52047">
    <property type="entry name" value="RNI-like"/>
    <property type="match status" value="1"/>
</dbReference>
<keyword evidence="6" id="KW-1185">Reference proteome</keyword>
<dbReference type="PROSITE" id="PS51450">
    <property type="entry name" value="LRR"/>
    <property type="match status" value="4"/>
</dbReference>
<dbReference type="PANTHER" id="PTHR24373">
    <property type="entry name" value="SLIT RELATED LEUCINE-RICH REPEAT NEURONAL PROTEIN"/>
    <property type="match status" value="1"/>
</dbReference>
<dbReference type="InterPro" id="IPR050328">
    <property type="entry name" value="Dev_Immune_Receptor"/>
</dbReference>
<dbReference type="EMBL" id="JABSTV010001246">
    <property type="protein sequence ID" value="KAH7975486.1"/>
    <property type="molecule type" value="Genomic_DNA"/>
</dbReference>
<dbReference type="Proteomes" id="UP000821837">
    <property type="component" value="Chromosome 10"/>
</dbReference>
<dbReference type="SMART" id="SM00369">
    <property type="entry name" value="LRR_TYP"/>
    <property type="match status" value="7"/>
</dbReference>
<evidence type="ECO:0000256" key="1">
    <source>
        <dbReference type="ARBA" id="ARBA00022614"/>
    </source>
</evidence>
<feature type="chain" id="PRO_5038767164" description="Membrane glycoprotein lig-1" evidence="4">
    <location>
        <begin position="21"/>
        <end position="939"/>
    </location>
</feature>
<sequence>MKSAFLLALSCATFLVASYAQDDGGDVIGRVGGRKPDVVRNIFAVVQMLADLVVPEAEMQHHLHGHLEAVETCVRKGDGFRVAYIRKFVADIPEAFLCILMTLGARNNRQQDMLNPCPAPESLSPCGCDFTGINCVKAKNVSQLARAFSGREKVMHKALWIQSVPVDAIGAGIFGDYAFGKVYIEICNLTSFELSALNNSAQFLSELSLFGNQLTGIDYKRIAIFEKLRLLNLAKNNINNVPAFAFKNPSLQTLMLNENPISSIGAFAFRNLPNLKEIQLRSIRVKMLAAYSFTIPRHNPLLQIILSAGKLESIEEKAFHGVAPFTLRLTLNKLEEFSRPVFQPLMEAMTQNAKRINQLGQARIETRERWSFSLVILASMCAGSALANCPDAASLSPCTCDHEGINCMRANSTAQLREVFRSGNALTREHNELWIQKTPITSFPAGVLGNFKFEQVHVERNANLSAFSLDSLMNFKELLNVLSLYGNALRTFEFDKLQRFPYLQALNLGRNQLRRIPNNAFRNMHLAAIGLNENPIMSVGQRAFYALPSLKALDLSRTRLTTLGPYSLSVLRAHPELTIQLNNAGIRAIHRTAFNSTAPLVLNLRNNRLATLEEYPFKPLIGRMYQNARQLNDLPLLNVEGRWSISLVLVSTLCAGLTLENCPDATRLSPCTCDHEGINCMRVSSTAQLREAFRSGNALTREHNELWIQKTPITSFPAGVLGNFKFERVHVEHNANLSSFTLDSLMNFNGLLNVLSVYGNALRTFEFQKLPRFPYLHSLNLGGNRLTSIPANAFRNPQLHKLGLSGNPITSIGQRAFYALSSLKELDLSRTRLATLGPLSLSILRRHPELMIDLNSAGIRAINPNAFDHAAPLVLNLGNNSLASLERHPFEPLLSRMYQSAKQLRTLPIISVAGSVVCRRGYGWVSTQLLLNLSKEVLL</sequence>
<dbReference type="SUPFAM" id="SSF52058">
    <property type="entry name" value="L domain-like"/>
    <property type="match status" value="1"/>
</dbReference>
<accession>A0A9D4QCK0</accession>
<evidence type="ECO:0008006" key="7">
    <source>
        <dbReference type="Google" id="ProtNLM"/>
    </source>
</evidence>
<gene>
    <name evidence="5" type="ORF">HPB52_002117</name>
</gene>
<dbReference type="InterPro" id="IPR001611">
    <property type="entry name" value="Leu-rich_rpt"/>
</dbReference>
<reference evidence="5" key="1">
    <citation type="journal article" date="2020" name="Cell">
        <title>Large-Scale Comparative Analyses of Tick Genomes Elucidate Their Genetic Diversity and Vector Capacities.</title>
        <authorList>
            <consortium name="Tick Genome and Microbiome Consortium (TIGMIC)"/>
            <person name="Jia N."/>
            <person name="Wang J."/>
            <person name="Shi W."/>
            <person name="Du L."/>
            <person name="Sun Y."/>
            <person name="Zhan W."/>
            <person name="Jiang J.F."/>
            <person name="Wang Q."/>
            <person name="Zhang B."/>
            <person name="Ji P."/>
            <person name="Bell-Sakyi L."/>
            <person name="Cui X.M."/>
            <person name="Yuan T.T."/>
            <person name="Jiang B.G."/>
            <person name="Yang W.F."/>
            <person name="Lam T.T."/>
            <person name="Chang Q.C."/>
            <person name="Ding S.J."/>
            <person name="Wang X.J."/>
            <person name="Zhu J.G."/>
            <person name="Ruan X.D."/>
            <person name="Zhao L."/>
            <person name="Wei J.T."/>
            <person name="Ye R.Z."/>
            <person name="Que T.C."/>
            <person name="Du C.H."/>
            <person name="Zhou Y.H."/>
            <person name="Cheng J.X."/>
            <person name="Dai P.F."/>
            <person name="Guo W.B."/>
            <person name="Han X.H."/>
            <person name="Huang E.J."/>
            <person name="Li L.F."/>
            <person name="Wei W."/>
            <person name="Gao Y.C."/>
            <person name="Liu J.Z."/>
            <person name="Shao H.Z."/>
            <person name="Wang X."/>
            <person name="Wang C.C."/>
            <person name="Yang T.C."/>
            <person name="Huo Q.B."/>
            <person name="Li W."/>
            <person name="Chen H.Y."/>
            <person name="Chen S.E."/>
            <person name="Zhou L.G."/>
            <person name="Ni X.B."/>
            <person name="Tian J.H."/>
            <person name="Sheng Y."/>
            <person name="Liu T."/>
            <person name="Pan Y.S."/>
            <person name="Xia L.Y."/>
            <person name="Li J."/>
            <person name="Zhao F."/>
            <person name="Cao W.C."/>
        </authorList>
    </citation>
    <scope>NUCLEOTIDE SEQUENCE</scope>
    <source>
        <strain evidence="5">Rsan-2018</strain>
    </source>
</reference>
<dbReference type="InterPro" id="IPR032675">
    <property type="entry name" value="LRR_dom_sf"/>
</dbReference>
<evidence type="ECO:0000313" key="5">
    <source>
        <dbReference type="EMBL" id="KAH7975486.1"/>
    </source>
</evidence>
<proteinExistence type="predicted"/>